<dbReference type="Proteomes" id="UP001175000">
    <property type="component" value="Unassembled WGS sequence"/>
</dbReference>
<protein>
    <submittedName>
        <fullName evidence="1">Uncharacterized protein</fullName>
    </submittedName>
</protein>
<organism evidence="1 2">
    <name type="scientific">Immersiella caudata</name>
    <dbReference type="NCBI Taxonomy" id="314043"/>
    <lineage>
        <taxon>Eukaryota</taxon>
        <taxon>Fungi</taxon>
        <taxon>Dikarya</taxon>
        <taxon>Ascomycota</taxon>
        <taxon>Pezizomycotina</taxon>
        <taxon>Sordariomycetes</taxon>
        <taxon>Sordariomycetidae</taxon>
        <taxon>Sordariales</taxon>
        <taxon>Lasiosphaeriaceae</taxon>
        <taxon>Immersiella</taxon>
    </lineage>
</organism>
<reference evidence="1" key="1">
    <citation type="submission" date="2023-06" db="EMBL/GenBank/DDBJ databases">
        <title>Genome-scale phylogeny and comparative genomics of the fungal order Sordariales.</title>
        <authorList>
            <consortium name="Lawrence Berkeley National Laboratory"/>
            <person name="Hensen N."/>
            <person name="Bonometti L."/>
            <person name="Westerberg I."/>
            <person name="Brannstrom I.O."/>
            <person name="Guillou S."/>
            <person name="Cros-Aarteil S."/>
            <person name="Calhoun S."/>
            <person name="Haridas S."/>
            <person name="Kuo A."/>
            <person name="Mondo S."/>
            <person name="Pangilinan J."/>
            <person name="Riley R."/>
            <person name="Labutti K."/>
            <person name="Andreopoulos B."/>
            <person name="Lipzen A."/>
            <person name="Chen C."/>
            <person name="Yanf M."/>
            <person name="Daum C."/>
            <person name="Ng V."/>
            <person name="Clum A."/>
            <person name="Steindorff A."/>
            <person name="Ohm R."/>
            <person name="Martin F."/>
            <person name="Silar P."/>
            <person name="Natvig D."/>
            <person name="Lalanne C."/>
            <person name="Gautier V."/>
            <person name="Ament-Velasquez S.L."/>
            <person name="Kruys A."/>
            <person name="Hutchinson M.I."/>
            <person name="Powell A.J."/>
            <person name="Barry K."/>
            <person name="Miller A.N."/>
            <person name="Grigoriev I.V."/>
            <person name="Debuchy R."/>
            <person name="Gladieux P."/>
            <person name="Thoren M.H."/>
            <person name="Johannesson H."/>
        </authorList>
    </citation>
    <scope>NUCLEOTIDE SEQUENCE</scope>
    <source>
        <strain evidence="1">CBS 606.72</strain>
    </source>
</reference>
<evidence type="ECO:0000313" key="2">
    <source>
        <dbReference type="Proteomes" id="UP001175000"/>
    </source>
</evidence>
<dbReference type="AlphaFoldDB" id="A0AA39XE78"/>
<sequence>MFWLNHHGRLCSDDDDPLPGAVIKELMFYHPDEEEGSNMAEDTLYGVVDIVDGRDTATEIRFGPISQPKHASRKLISSNTLGQHARYKVALMFLGSGYLTVRLPKELAMGFMAESLPYDPPNAFLYGKIFLDDEESEMSESENQPPSPRETWFELHHSMGWRRSGF</sequence>
<comment type="caution">
    <text evidence="1">The sequence shown here is derived from an EMBL/GenBank/DDBJ whole genome shotgun (WGS) entry which is preliminary data.</text>
</comment>
<gene>
    <name evidence="1" type="ORF">B0T14DRAFT_18826</name>
</gene>
<name>A0AA39XE78_9PEZI</name>
<dbReference type="EMBL" id="JAULSU010000001">
    <property type="protein sequence ID" value="KAK0632021.1"/>
    <property type="molecule type" value="Genomic_DNA"/>
</dbReference>
<keyword evidence="2" id="KW-1185">Reference proteome</keyword>
<proteinExistence type="predicted"/>
<evidence type="ECO:0000313" key="1">
    <source>
        <dbReference type="EMBL" id="KAK0632021.1"/>
    </source>
</evidence>
<accession>A0AA39XE78</accession>